<proteinExistence type="predicted"/>
<dbReference type="EMBL" id="LNYA01000020">
    <property type="protein sequence ID" value="KTC98443.1"/>
    <property type="molecule type" value="Genomic_DNA"/>
</dbReference>
<reference evidence="1 2" key="1">
    <citation type="submission" date="2015-11" db="EMBL/GenBank/DDBJ databases">
        <title>Genomic analysis of 38 Legionella species identifies large and diverse effector repertoires.</title>
        <authorList>
            <person name="Burstein D."/>
            <person name="Amaro F."/>
            <person name="Zusman T."/>
            <person name="Lifshitz Z."/>
            <person name="Cohen O."/>
            <person name="Gilbert J.A."/>
            <person name="Pupko T."/>
            <person name="Shuman H.A."/>
            <person name="Segal G."/>
        </authorList>
    </citation>
    <scope>NUCLEOTIDE SEQUENCE [LARGE SCALE GENOMIC DNA]</scope>
    <source>
        <strain evidence="1 2">SE-32A-C8</strain>
    </source>
</reference>
<dbReference type="Proteomes" id="UP000054773">
    <property type="component" value="Unassembled WGS sequence"/>
</dbReference>
<sequence length="440" mass="50638">MKRILITWLGLTACLNLYAHTPVQRIELRGSFYDMGKQYAEKTAERLIAQKALSIDSLYPDDPVKKQQFKHRVDIWLKQARLRYPPELYEFIQGEADSDFAKSHGLTLDDFIFLDQSIILTLFAKEFKQGPAVDSCSFLGLMDKSVLVRRHFDYPKDYLAMTTRYPQVILFEHQNKHLYPHRVMSIGQPGLISAATFMNDQGYFMAINAGASVGNEYKVFQRRSYFGQMLVQLFKTSRFDQLSNWVRHTAPDFGYLVNIAGPENHALLSFEASPYNEVQGHYPLEQLPANVFKIRSRKPRESETIDPGLDNNSNFLVATNTFRLLNWPLYLGHDYDQQTPSFSAERYLHLTALARAHQNSSTKTLMGIMEKELNTLQAVPGAAVHYCGTDPHYQSDPSATYYTVVFDTAQRQAFIRFQQTSNDKEARCESQWTPWQAVTF</sequence>
<organism evidence="1 2">
    <name type="scientific">Legionella erythra</name>
    <dbReference type="NCBI Taxonomy" id="448"/>
    <lineage>
        <taxon>Bacteria</taxon>
        <taxon>Pseudomonadati</taxon>
        <taxon>Pseudomonadota</taxon>
        <taxon>Gammaproteobacteria</taxon>
        <taxon>Legionellales</taxon>
        <taxon>Legionellaceae</taxon>
        <taxon>Legionella</taxon>
    </lineage>
</organism>
<dbReference type="OrthoDB" id="5644295at2"/>
<evidence type="ECO:0000313" key="2">
    <source>
        <dbReference type="Proteomes" id="UP000054773"/>
    </source>
</evidence>
<dbReference type="RefSeq" id="WP_058526078.1">
    <property type="nucleotide sequence ID" value="NZ_CAAAHY010000032.1"/>
</dbReference>
<dbReference type="Gene3D" id="3.60.60.10">
    <property type="entry name" value="Penicillin V Acylase, Chain A"/>
    <property type="match status" value="1"/>
</dbReference>
<name>A0A0W0TST2_LEGER</name>
<evidence type="ECO:0008006" key="3">
    <source>
        <dbReference type="Google" id="ProtNLM"/>
    </source>
</evidence>
<dbReference type="AlphaFoldDB" id="A0A0W0TST2"/>
<keyword evidence="2" id="KW-1185">Reference proteome</keyword>
<accession>A0A0W0TST2</accession>
<comment type="caution">
    <text evidence="1">The sequence shown here is derived from an EMBL/GenBank/DDBJ whole genome shotgun (WGS) entry which is preliminary data.</text>
</comment>
<gene>
    <name evidence="1" type="ORF">Lery_0911</name>
</gene>
<dbReference type="PATRIC" id="fig|448.7.peg.952"/>
<evidence type="ECO:0000313" key="1">
    <source>
        <dbReference type="EMBL" id="KTC98443.1"/>
    </source>
</evidence>
<protein>
    <recommendedName>
        <fullName evidence="3">Acyl-coenzyme A:6-aminopenicillanic acid acyl-transferase</fullName>
    </recommendedName>
</protein>